<dbReference type="Pfam" id="PF14400">
    <property type="entry name" value="Transglut_i_TM"/>
    <property type="match status" value="1"/>
</dbReference>
<evidence type="ECO:0000256" key="1">
    <source>
        <dbReference type="SAM" id="Phobius"/>
    </source>
</evidence>
<dbReference type="AlphaFoldDB" id="A0A6I6D3I7"/>
<feature type="transmembrane region" description="Helical" evidence="1">
    <location>
        <begin position="381"/>
        <end position="400"/>
    </location>
</feature>
<evidence type="ECO:0008006" key="6">
    <source>
        <dbReference type="Google" id="ProtNLM"/>
    </source>
</evidence>
<sequence length="524" mass="58387">MRRLHLLFVVLLLTAVGLSVAWYKYDTLGFPLTPDRETETWTVEAQIAVDPGTAPASVRFALPSDPPHYTLLDEGFVSRGWGLTTQSSDRQREAVWTKRNPEGNQTLYYQATVYRDQEEIQPSPYPGPAAPPKLEEPLKSAAESFVEEIRAGSADIQTFATLLVKEVNASRPDENIAAFLKPDATETERTRLAIRLLAIARIPARMSHGVMLTDEGRNLTPTTWLEVHNSRRWVPIDPRTGTVGYPRQFLVWWHGDQPALTTSGLEDVELTFATTRNLRDAVETAQLQSTIAESRLMDFSLLDLPIDAQNTYRVLLLVPLGALIIVLLRNVIGIRTFGTFMPVLIALSFRETQLVGGVVLFTLIVALGLAIRFYLERLKLLLVPRLAAVVIVVILLMALISIVSHRLGLDIGLSVGLFPMVILAMTIERVSIVWEEHGPGDALAQATGSLVVAALAYLVMVNTYVTHLFFVFPELLLVVLAFTLLIGRYTGYRLTELFRFRAFKTLAQARRPEPTGNDRPGEPR</sequence>
<feature type="transmembrane region" description="Helical" evidence="1">
    <location>
        <begin position="442"/>
        <end position="461"/>
    </location>
</feature>
<gene>
    <name evidence="4" type="ORF">GM160_02750</name>
</gene>
<feature type="transmembrane region" description="Helical" evidence="1">
    <location>
        <begin position="312"/>
        <end position="332"/>
    </location>
</feature>
<reference evidence="4 5" key="1">
    <citation type="submission" date="2019-11" db="EMBL/GenBank/DDBJ databases">
        <authorList>
            <person name="Zhang J."/>
            <person name="Sun C."/>
        </authorList>
    </citation>
    <scope>NUCLEOTIDE SEQUENCE [LARGE SCALE GENOMIC DNA]</scope>
    <source>
        <strain evidence="5">sp2</strain>
    </source>
</reference>
<dbReference type="Pfam" id="PF14402">
    <property type="entry name" value="7TM_transglut"/>
    <property type="match status" value="1"/>
</dbReference>
<feature type="transmembrane region" description="Helical" evidence="1">
    <location>
        <begin position="353"/>
        <end position="375"/>
    </location>
</feature>
<dbReference type="RefSeq" id="WP_156227938.1">
    <property type="nucleotide sequence ID" value="NZ_CP046415.1"/>
</dbReference>
<evidence type="ECO:0000313" key="5">
    <source>
        <dbReference type="Proteomes" id="UP000427716"/>
    </source>
</evidence>
<feature type="transmembrane region" description="Helical" evidence="1">
    <location>
        <begin position="468"/>
        <end position="489"/>
    </location>
</feature>
<dbReference type="InterPro" id="IPR025840">
    <property type="entry name" value="7TM_transglut"/>
</dbReference>
<feature type="domain" description="Inactive transglutaminase fused to 7 transmembrane helices" evidence="2">
    <location>
        <begin position="23"/>
        <end position="181"/>
    </location>
</feature>
<proteinExistence type="predicted"/>
<organism evidence="4 5">
    <name type="scientific">Guyparkeria halophila</name>
    <dbReference type="NCBI Taxonomy" id="47960"/>
    <lineage>
        <taxon>Bacteria</taxon>
        <taxon>Pseudomonadati</taxon>
        <taxon>Pseudomonadota</taxon>
        <taxon>Gammaproteobacteria</taxon>
        <taxon>Chromatiales</taxon>
        <taxon>Thioalkalibacteraceae</taxon>
        <taxon>Guyparkeria</taxon>
    </lineage>
</organism>
<dbReference type="Proteomes" id="UP000427716">
    <property type="component" value="Chromosome"/>
</dbReference>
<dbReference type="InterPro" id="IPR025838">
    <property type="entry name" value="Transglut_i_TM"/>
</dbReference>
<evidence type="ECO:0000313" key="4">
    <source>
        <dbReference type="EMBL" id="QGT77901.1"/>
    </source>
</evidence>
<keyword evidence="1" id="KW-1133">Transmembrane helix</keyword>
<evidence type="ECO:0000259" key="2">
    <source>
        <dbReference type="Pfam" id="PF14400"/>
    </source>
</evidence>
<dbReference type="KEGG" id="ghl:GM160_02750"/>
<dbReference type="EMBL" id="CP046415">
    <property type="protein sequence ID" value="QGT77901.1"/>
    <property type="molecule type" value="Genomic_DNA"/>
</dbReference>
<name>A0A6I6D3I7_9GAMM</name>
<keyword evidence="1" id="KW-0472">Membrane</keyword>
<evidence type="ECO:0000259" key="3">
    <source>
        <dbReference type="Pfam" id="PF14402"/>
    </source>
</evidence>
<feature type="transmembrane region" description="Helical" evidence="1">
    <location>
        <begin position="407"/>
        <end position="427"/>
    </location>
</feature>
<protein>
    <recommendedName>
        <fullName evidence="6">Inactive transglutaminase fused to 7 transmembrane helices</fullName>
    </recommendedName>
</protein>
<feature type="domain" description="7 transmembrane helices usually fused to an inactive transglutaminase" evidence="3">
    <location>
        <begin position="258"/>
        <end position="503"/>
    </location>
</feature>
<keyword evidence="1" id="KW-0812">Transmembrane</keyword>
<accession>A0A6I6D3I7</accession>
<keyword evidence="5" id="KW-1185">Reference proteome</keyword>